<accession>A0A1U9NLM8</accession>
<protein>
    <submittedName>
        <fullName evidence="5">Amino-acid acetyltransferase</fullName>
        <ecNumber evidence="5">2.3.1.1</ecNumber>
    </submittedName>
</protein>
<dbReference type="PANTHER" id="PTHR30602:SF12">
    <property type="entry name" value="AMINO-ACID ACETYLTRANSFERASE NAGS1, CHLOROPLASTIC-RELATED"/>
    <property type="match status" value="1"/>
</dbReference>
<dbReference type="PANTHER" id="PTHR30602">
    <property type="entry name" value="AMINO-ACID ACETYLTRANSFERASE"/>
    <property type="match status" value="1"/>
</dbReference>
<dbReference type="InterPro" id="IPR016181">
    <property type="entry name" value="Acyl_CoA_acyltransferase"/>
</dbReference>
<evidence type="ECO:0000313" key="5">
    <source>
        <dbReference type="EMBL" id="AQT68841.1"/>
    </source>
</evidence>
<evidence type="ECO:0000256" key="2">
    <source>
        <dbReference type="ARBA" id="ARBA00023315"/>
    </source>
</evidence>
<dbReference type="KEGG" id="alus:STSP2_02017"/>
<name>A0A1U9NLM8_9BACT</name>
<dbReference type="AlphaFoldDB" id="A0A1U9NLM8"/>
<dbReference type="GO" id="GO:0004042">
    <property type="term" value="F:L-glutamate N-acetyltransferase activity"/>
    <property type="evidence" value="ECO:0007669"/>
    <property type="project" value="InterPro"/>
</dbReference>
<keyword evidence="3" id="KW-1133">Transmembrane helix</keyword>
<dbReference type="GO" id="GO:0005737">
    <property type="term" value="C:cytoplasm"/>
    <property type="evidence" value="ECO:0007669"/>
    <property type="project" value="InterPro"/>
</dbReference>
<dbReference type="EMBL" id="CP019791">
    <property type="protein sequence ID" value="AQT68841.1"/>
    <property type="molecule type" value="Genomic_DNA"/>
</dbReference>
<dbReference type="InterPro" id="IPR010167">
    <property type="entry name" value="NH2A_AcTrfase"/>
</dbReference>
<evidence type="ECO:0000259" key="4">
    <source>
        <dbReference type="PROSITE" id="PS51186"/>
    </source>
</evidence>
<dbReference type="RefSeq" id="WP_169853118.1">
    <property type="nucleotide sequence ID" value="NZ_CP019791.1"/>
</dbReference>
<keyword evidence="3" id="KW-0472">Membrane</keyword>
<reference evidence="6" key="1">
    <citation type="submission" date="2017-02" db="EMBL/GenBank/DDBJ databases">
        <title>Comparative genomics and description of representatives of a novel lineage of planctomycetes thriving in anoxic sediments.</title>
        <authorList>
            <person name="Spring S."/>
            <person name="Bunk B."/>
            <person name="Sproer C."/>
        </authorList>
    </citation>
    <scope>NUCLEOTIDE SEQUENCE [LARGE SCALE GENOMIC DNA]</scope>
    <source>
        <strain evidence="6">ST-NAGAB-D1</strain>
    </source>
</reference>
<dbReference type="EC" id="2.3.1.1" evidence="5"/>
<evidence type="ECO:0000256" key="3">
    <source>
        <dbReference type="SAM" id="Phobius"/>
    </source>
</evidence>
<dbReference type="CDD" id="cd04301">
    <property type="entry name" value="NAT_SF"/>
    <property type="match status" value="1"/>
</dbReference>
<evidence type="ECO:0000313" key="6">
    <source>
        <dbReference type="Proteomes" id="UP000189674"/>
    </source>
</evidence>
<keyword evidence="3" id="KW-0812">Transmembrane</keyword>
<dbReference type="NCBIfam" id="NF005840">
    <property type="entry name" value="PRK07757.1"/>
    <property type="match status" value="1"/>
</dbReference>
<gene>
    <name evidence="5" type="primary">argA</name>
    <name evidence="5" type="ORF">STSP2_02017</name>
</gene>
<evidence type="ECO:0000256" key="1">
    <source>
        <dbReference type="ARBA" id="ARBA00022679"/>
    </source>
</evidence>
<keyword evidence="2 5" id="KW-0012">Acyltransferase</keyword>
<keyword evidence="1 5" id="KW-0808">Transferase</keyword>
<keyword evidence="6" id="KW-1185">Reference proteome</keyword>
<dbReference type="PROSITE" id="PS51186">
    <property type="entry name" value="GNAT"/>
    <property type="match status" value="1"/>
</dbReference>
<dbReference type="InterPro" id="IPR000182">
    <property type="entry name" value="GNAT_dom"/>
</dbReference>
<dbReference type="GO" id="GO:0006526">
    <property type="term" value="P:L-arginine biosynthetic process"/>
    <property type="evidence" value="ECO:0007669"/>
    <property type="project" value="InterPro"/>
</dbReference>
<feature type="domain" description="N-acetyltransferase" evidence="4">
    <location>
        <begin position="32"/>
        <end position="162"/>
    </location>
</feature>
<organism evidence="5 6">
    <name type="scientific">Anaerohalosphaera lusitana</name>
    <dbReference type="NCBI Taxonomy" id="1936003"/>
    <lineage>
        <taxon>Bacteria</taxon>
        <taxon>Pseudomonadati</taxon>
        <taxon>Planctomycetota</taxon>
        <taxon>Phycisphaerae</taxon>
        <taxon>Sedimentisphaerales</taxon>
        <taxon>Anaerohalosphaeraceae</taxon>
        <taxon>Anaerohalosphaera</taxon>
    </lineage>
</organism>
<dbReference type="Gene3D" id="3.40.630.30">
    <property type="match status" value="1"/>
</dbReference>
<sequence>MAAYFWNLAGFDGCLLFFAVLIVFAICYSQLMQIRKARSSDARAINELIASHAELERMLFRSMADIYDHLQTFSVAEEDGRVVGCCALSVVWEGLCEVKSLAVDNSCMGKGLGRKLVEAQIEKASELGLEKIFTLTLEPGFFEKLGFERVDRMSLPMKVWSDCAKCSKQDHCDETALARAVN</sequence>
<feature type="transmembrane region" description="Helical" evidence="3">
    <location>
        <begin position="6"/>
        <end position="28"/>
    </location>
</feature>
<proteinExistence type="predicted"/>
<dbReference type="Pfam" id="PF13508">
    <property type="entry name" value="Acetyltransf_7"/>
    <property type="match status" value="1"/>
</dbReference>
<dbReference type="Proteomes" id="UP000189674">
    <property type="component" value="Chromosome"/>
</dbReference>
<dbReference type="SUPFAM" id="SSF55729">
    <property type="entry name" value="Acyl-CoA N-acyltransferases (Nat)"/>
    <property type="match status" value="1"/>
</dbReference>
<dbReference type="STRING" id="1936003.STSP2_02017"/>